<evidence type="ECO:0000259" key="1">
    <source>
        <dbReference type="Pfam" id="PF13521"/>
    </source>
</evidence>
<evidence type="ECO:0000313" key="3">
    <source>
        <dbReference type="Proteomes" id="UP001200145"/>
    </source>
</evidence>
<feature type="domain" description="NadR/Ttd14 AAA" evidence="1">
    <location>
        <begin position="4"/>
        <end position="170"/>
    </location>
</feature>
<dbReference type="InterPro" id="IPR027417">
    <property type="entry name" value="P-loop_NTPase"/>
</dbReference>
<dbReference type="SUPFAM" id="SSF52540">
    <property type="entry name" value="P-loop containing nucleoside triphosphate hydrolases"/>
    <property type="match status" value="1"/>
</dbReference>
<protein>
    <submittedName>
        <fullName evidence="2">ATP-binding protein</fullName>
    </submittedName>
</protein>
<dbReference type="EMBL" id="JAKEVY010000003">
    <property type="protein sequence ID" value="MCF1715465.1"/>
    <property type="molecule type" value="Genomic_DNA"/>
</dbReference>
<comment type="caution">
    <text evidence="2">The sequence shown here is derived from an EMBL/GenBank/DDBJ whole genome shotgun (WGS) entry which is preliminary data.</text>
</comment>
<dbReference type="PANTHER" id="PTHR37512">
    <property type="entry name" value="TRIFUNCTIONAL NAD BIOSYNTHESIS/REGULATOR PROTEIN NADR"/>
    <property type="match status" value="1"/>
</dbReference>
<dbReference type="GO" id="GO:0005524">
    <property type="term" value="F:ATP binding"/>
    <property type="evidence" value="ECO:0007669"/>
    <property type="project" value="UniProtKB-KW"/>
</dbReference>
<evidence type="ECO:0000313" key="2">
    <source>
        <dbReference type="EMBL" id="MCF1715465.1"/>
    </source>
</evidence>
<organism evidence="2 3">
    <name type="scientific">Flavihumibacter fluminis</name>
    <dbReference type="NCBI Taxonomy" id="2909236"/>
    <lineage>
        <taxon>Bacteria</taxon>
        <taxon>Pseudomonadati</taxon>
        <taxon>Bacteroidota</taxon>
        <taxon>Chitinophagia</taxon>
        <taxon>Chitinophagales</taxon>
        <taxon>Chitinophagaceae</taxon>
        <taxon>Flavihumibacter</taxon>
    </lineage>
</organism>
<accession>A0ABS9BJG0</accession>
<dbReference type="PANTHER" id="PTHR37512:SF1">
    <property type="entry name" value="NADR_TTD14 AAA DOMAIN-CONTAINING PROTEIN"/>
    <property type="match status" value="1"/>
</dbReference>
<dbReference type="Proteomes" id="UP001200145">
    <property type="component" value="Unassembled WGS sequence"/>
</dbReference>
<dbReference type="Pfam" id="PF13521">
    <property type="entry name" value="AAA_28"/>
    <property type="match status" value="1"/>
</dbReference>
<sequence length="185" mass="21626">MMKKIVIVGPESTGKSTLSQELSQHYANDFPTAWVPEYAREFLAELNRPYTYEDLVTIAKGQLELEEQTSQALQEASGNQPSILFVDTDMMVMQVWSEFVFEKCDPFILNEVVRRKYDHYLLMQTDLPWTYDKLREYPDLERRNKLFQHYYDILQRQSTGWSIVSGLGKDRTNTAIRIIDNLLAG</sequence>
<dbReference type="InterPro" id="IPR038727">
    <property type="entry name" value="NadR/Ttd14_AAA_dom"/>
</dbReference>
<name>A0ABS9BJG0_9BACT</name>
<keyword evidence="3" id="KW-1185">Reference proteome</keyword>
<keyword evidence="2" id="KW-0547">Nucleotide-binding</keyword>
<dbReference type="RefSeq" id="WP_234866418.1">
    <property type="nucleotide sequence ID" value="NZ_JAKEVY010000003.1"/>
</dbReference>
<proteinExistence type="predicted"/>
<gene>
    <name evidence="2" type="ORF">L0U88_12585</name>
</gene>
<dbReference type="Gene3D" id="3.40.50.300">
    <property type="entry name" value="P-loop containing nucleotide triphosphate hydrolases"/>
    <property type="match status" value="1"/>
</dbReference>
<keyword evidence="2" id="KW-0067">ATP-binding</keyword>
<dbReference type="InterPro" id="IPR052735">
    <property type="entry name" value="NAD_biosynth-regulator"/>
</dbReference>
<reference evidence="2 3" key="1">
    <citation type="submission" date="2022-01" db="EMBL/GenBank/DDBJ databases">
        <title>Flavihumibacter sp. nov., isolated from sediment of a river.</title>
        <authorList>
            <person name="Liu H."/>
        </authorList>
    </citation>
    <scope>NUCLEOTIDE SEQUENCE [LARGE SCALE GENOMIC DNA]</scope>
    <source>
        <strain evidence="2 3">RY-1</strain>
    </source>
</reference>